<dbReference type="OrthoDB" id="75582at2759"/>
<keyword evidence="3" id="KW-1185">Reference proteome</keyword>
<organism evidence="2 3">
    <name type="scientific">Achlya hypogyna</name>
    <name type="common">Oomycete</name>
    <name type="synonym">Protoachlya hypogyna</name>
    <dbReference type="NCBI Taxonomy" id="1202772"/>
    <lineage>
        <taxon>Eukaryota</taxon>
        <taxon>Sar</taxon>
        <taxon>Stramenopiles</taxon>
        <taxon>Oomycota</taxon>
        <taxon>Saprolegniomycetes</taxon>
        <taxon>Saprolegniales</taxon>
        <taxon>Achlyaceae</taxon>
        <taxon>Achlya</taxon>
    </lineage>
</organism>
<sequence length="673" mass="76363">MQQQLIEGFIIDHLDTPGRSAKVDGAFGPKRTVRYDTNGRRMQPKAAVKTPRTPTLPSPRTKAPAIVFATPAKRLVRSAVADLSPPRRVAKTAPARPPEHFPVISSPRALPLLDPSLARPTSSPLEAWGIPREYILEFIRLSVLPCTWAMNLKSVGDWVTMAEAAPAQDPAAILDKLHTLLPQLEPRDRSPRPRPPPPISPGRPHALREVPFEAKVHELLVELHADPRAWTAFHAKVNQYMESKKRGKGTDIVRENVAALARDPAAARDQRKAVNAQKQVATRAKFLAQLELEHEHRVELLDRHARQVNAQKRIAARRQQTCAWLRAVLTVCHLERWRQRTRHEKSKKLQELHQLAAACKIQRLWRRRVHVANSKAMLTIIIKTRRILWSLTFRLYCKKLAVAASVLRRFFIDYFNNGDSESGNFRVMMARWRWRVINAQRASKTYIACTRARLHALGQIWDKVDHERQRLEKQQLGGRIPVPVPDAPITPPQRRRPQRRNATDGLTDLSLIQEQLVMMQSMLTPIEIQRMQAQSVQVVRIPKNIKMRLLVNYLSKRRAAHLRDVADCVARANAGVHANRQPQTQDALAIVQSGAWASQAAVTFKAKFPTFALYSKQTFDDIKELVQEGLRLTLESDPEQRVLSETPESPRPSAAGPHGRRASIAIRNRKASK</sequence>
<protein>
    <submittedName>
        <fullName evidence="2">Uncharacterized protein</fullName>
    </submittedName>
</protein>
<dbReference type="EMBL" id="JNBR01001800">
    <property type="protein sequence ID" value="OQR85147.1"/>
    <property type="molecule type" value="Genomic_DNA"/>
</dbReference>
<dbReference type="Proteomes" id="UP000243579">
    <property type="component" value="Unassembled WGS sequence"/>
</dbReference>
<comment type="caution">
    <text evidence="2">The sequence shown here is derived from an EMBL/GenBank/DDBJ whole genome shotgun (WGS) entry which is preliminary data.</text>
</comment>
<evidence type="ECO:0000313" key="3">
    <source>
        <dbReference type="Proteomes" id="UP000243579"/>
    </source>
</evidence>
<evidence type="ECO:0000313" key="2">
    <source>
        <dbReference type="EMBL" id="OQR85147.1"/>
    </source>
</evidence>
<proteinExistence type="predicted"/>
<gene>
    <name evidence="2" type="ORF">ACHHYP_12232</name>
</gene>
<name>A0A1V9YHK2_ACHHY</name>
<feature type="region of interest" description="Disordered" evidence="1">
    <location>
        <begin position="636"/>
        <end position="673"/>
    </location>
</feature>
<dbReference type="AlphaFoldDB" id="A0A1V9YHK2"/>
<feature type="compositionally biased region" description="Low complexity" evidence="1">
    <location>
        <begin position="50"/>
        <end position="61"/>
    </location>
</feature>
<feature type="region of interest" description="Disordered" evidence="1">
    <location>
        <begin position="184"/>
        <end position="205"/>
    </location>
</feature>
<feature type="region of interest" description="Disordered" evidence="1">
    <location>
        <begin position="41"/>
        <end position="61"/>
    </location>
</feature>
<reference evidence="2 3" key="1">
    <citation type="journal article" date="2014" name="Genome Biol. Evol.">
        <title>The secreted proteins of Achlya hypogyna and Thraustotheca clavata identify the ancestral oomycete secretome and reveal gene acquisitions by horizontal gene transfer.</title>
        <authorList>
            <person name="Misner I."/>
            <person name="Blouin N."/>
            <person name="Leonard G."/>
            <person name="Richards T.A."/>
            <person name="Lane C.E."/>
        </authorList>
    </citation>
    <scope>NUCLEOTIDE SEQUENCE [LARGE SCALE GENOMIC DNA]</scope>
    <source>
        <strain evidence="2 3">ATCC 48635</strain>
    </source>
</reference>
<evidence type="ECO:0000256" key="1">
    <source>
        <dbReference type="SAM" id="MobiDB-lite"/>
    </source>
</evidence>
<feature type="compositionally biased region" description="Pro residues" evidence="1">
    <location>
        <begin position="482"/>
        <end position="491"/>
    </location>
</feature>
<feature type="region of interest" description="Disordered" evidence="1">
    <location>
        <begin position="475"/>
        <end position="504"/>
    </location>
</feature>
<accession>A0A1V9YHK2</accession>
<dbReference type="STRING" id="1202772.A0A1V9YHK2"/>